<reference evidence="3" key="1">
    <citation type="submission" date="2019-08" db="EMBL/GenBank/DDBJ databases">
        <title>The improved chromosome-level genome for the pearl oyster Pinctada fucata martensii using PacBio sequencing and Hi-C.</title>
        <authorList>
            <person name="Zheng Z."/>
        </authorList>
    </citation>
    <scope>NUCLEOTIDE SEQUENCE</scope>
    <source>
        <strain evidence="3">ZZ-2019</strain>
        <tissue evidence="3">Adductor muscle</tissue>
    </source>
</reference>
<dbReference type="FunFam" id="2.60.120.260:FF:000025">
    <property type="entry name" value="DNA repair protein XRCC1 isoform X1"/>
    <property type="match status" value="1"/>
</dbReference>
<keyword evidence="4" id="KW-1185">Reference proteome</keyword>
<dbReference type="SUPFAM" id="SSF49785">
    <property type="entry name" value="Galactose-binding domain-like"/>
    <property type="match status" value="1"/>
</dbReference>
<name>A0AA89BJ86_PINIB</name>
<dbReference type="PANTHER" id="PTHR11370">
    <property type="entry name" value="DNA-REPAIR PROTEIN XRCC1"/>
    <property type="match status" value="1"/>
</dbReference>
<sequence length="545" mass="60833">MFVRLQDEVHKVNNLIRSDGTKKWLTHSKDRSGQAEAVFQLEGPSVISYIDIGSIWSAMVEIQVGCSDWPQDKPYQTLLPTCSLMTPADCRLGQNFIKTRMFGTNDFSEENAFKEWDRLKIILRQPFKREAQFGLSFLHLKSTIKTPSSVSKTQSGKSVKAIQKHFFGKSANSSSKEDQLKTKLLKIAGSSENGSEHEESLTRTAKLVLAGSTSGNKMTGKKQEVDGQKPALYYSHMAQKYGPQFDEEVQEFLKTLTLVEEELDRITMADLRHRFERKKKRKLTLEEKKTFVKLARDHLNSIFGEEGGEEISSKSKHINLKTDQNSGKPVLQNNDEKSSNKTDRDMTSVCEKTNAKPENNVPGKSPLSFKKSTPLAQVKHGDHRANSPGSSPKPFMEKLVKNLGFSPTVKKPSAKSTENLGKGEKNCVKTPQKIGSKEVFSTSYEVLGCDDGNNEVEIQNTDNLWLNCNSSPVTPKSVGRGRGGRGRGRRRGSQTKEGGNSGQKRGKPLSGVNDLEEDTVVKKRKVSGRGRRGRGRYVWVVQCLC</sequence>
<dbReference type="InterPro" id="IPR008979">
    <property type="entry name" value="Galactose-bd-like_sf"/>
</dbReference>
<dbReference type="Proteomes" id="UP001186944">
    <property type="component" value="Unassembled WGS sequence"/>
</dbReference>
<comment type="caution">
    <text evidence="3">The sequence shown here is derived from an EMBL/GenBank/DDBJ whole genome shotgun (WGS) entry which is preliminary data.</text>
</comment>
<dbReference type="GO" id="GO:0005634">
    <property type="term" value="C:nucleus"/>
    <property type="evidence" value="ECO:0007669"/>
    <property type="project" value="InterPro"/>
</dbReference>
<evidence type="ECO:0000256" key="1">
    <source>
        <dbReference type="SAM" id="MobiDB-lite"/>
    </source>
</evidence>
<evidence type="ECO:0000313" key="3">
    <source>
        <dbReference type="EMBL" id="KAK3084336.1"/>
    </source>
</evidence>
<proteinExistence type="predicted"/>
<feature type="compositionally biased region" description="Basic and acidic residues" evidence="1">
    <location>
        <begin position="334"/>
        <end position="346"/>
    </location>
</feature>
<dbReference type="PANTHER" id="PTHR11370:SF4">
    <property type="entry name" value="DNA-REPAIR PROTEIN XRCC1 N-TERMINAL DOMAIN-CONTAINING PROTEIN"/>
    <property type="match status" value="1"/>
</dbReference>
<dbReference type="GO" id="GO:0003684">
    <property type="term" value="F:damaged DNA binding"/>
    <property type="evidence" value="ECO:0007669"/>
    <property type="project" value="InterPro"/>
</dbReference>
<dbReference type="AlphaFoldDB" id="A0AA89BJ86"/>
<feature type="region of interest" description="Disordered" evidence="1">
    <location>
        <begin position="406"/>
        <end position="425"/>
    </location>
</feature>
<gene>
    <name evidence="3" type="ORF">FSP39_011743</name>
</gene>
<evidence type="ECO:0000259" key="2">
    <source>
        <dbReference type="Pfam" id="PF01834"/>
    </source>
</evidence>
<dbReference type="EMBL" id="VSWD01000013">
    <property type="protein sequence ID" value="KAK3084336.1"/>
    <property type="molecule type" value="Genomic_DNA"/>
</dbReference>
<feature type="region of interest" description="Disordered" evidence="1">
    <location>
        <begin position="469"/>
        <end position="518"/>
    </location>
</feature>
<protein>
    <recommendedName>
        <fullName evidence="2">DNA-repair protein Xrcc1 N-terminal domain-containing protein</fullName>
    </recommendedName>
</protein>
<organism evidence="3 4">
    <name type="scientific">Pinctada imbricata</name>
    <name type="common">Atlantic pearl-oyster</name>
    <name type="synonym">Pinctada martensii</name>
    <dbReference type="NCBI Taxonomy" id="66713"/>
    <lineage>
        <taxon>Eukaryota</taxon>
        <taxon>Metazoa</taxon>
        <taxon>Spiralia</taxon>
        <taxon>Lophotrochozoa</taxon>
        <taxon>Mollusca</taxon>
        <taxon>Bivalvia</taxon>
        <taxon>Autobranchia</taxon>
        <taxon>Pteriomorphia</taxon>
        <taxon>Pterioida</taxon>
        <taxon>Pterioidea</taxon>
        <taxon>Pteriidae</taxon>
        <taxon>Pinctada</taxon>
    </lineage>
</organism>
<dbReference type="Gene3D" id="2.60.120.260">
    <property type="entry name" value="Galactose-binding domain-like"/>
    <property type="match status" value="1"/>
</dbReference>
<accession>A0AA89BJ86</accession>
<feature type="region of interest" description="Disordered" evidence="1">
    <location>
        <begin position="320"/>
        <end position="396"/>
    </location>
</feature>
<dbReference type="GO" id="GO:0000012">
    <property type="term" value="P:single strand break repair"/>
    <property type="evidence" value="ECO:0007669"/>
    <property type="project" value="InterPro"/>
</dbReference>
<dbReference type="InterPro" id="IPR002706">
    <property type="entry name" value="Xrcc1_N"/>
</dbReference>
<feature type="domain" description="DNA-repair protein Xrcc1 N-terminal" evidence="2">
    <location>
        <begin position="6"/>
        <end position="139"/>
    </location>
</feature>
<feature type="compositionally biased region" description="Basic residues" evidence="1">
    <location>
        <begin position="482"/>
        <end position="493"/>
    </location>
</feature>
<evidence type="ECO:0000313" key="4">
    <source>
        <dbReference type="Proteomes" id="UP001186944"/>
    </source>
</evidence>
<feature type="compositionally biased region" description="Polar residues" evidence="1">
    <location>
        <begin position="321"/>
        <end position="333"/>
    </location>
</feature>
<dbReference type="GO" id="GO:0006284">
    <property type="term" value="P:base-excision repair"/>
    <property type="evidence" value="ECO:0007669"/>
    <property type="project" value="TreeGrafter"/>
</dbReference>
<dbReference type="Pfam" id="PF01834">
    <property type="entry name" value="XRCC1_N"/>
    <property type="match status" value="1"/>
</dbReference>